<dbReference type="InterPro" id="IPR050301">
    <property type="entry name" value="NTE"/>
</dbReference>
<keyword evidence="2 4" id="KW-0442">Lipid degradation</keyword>
<dbReference type="AlphaFoldDB" id="A0A543J065"/>
<keyword evidence="1 4" id="KW-0378">Hydrolase</keyword>
<evidence type="ECO:0000256" key="1">
    <source>
        <dbReference type="ARBA" id="ARBA00022801"/>
    </source>
</evidence>
<dbReference type="GO" id="GO:0016042">
    <property type="term" value="P:lipid catabolic process"/>
    <property type="evidence" value="ECO:0007669"/>
    <property type="project" value="UniProtKB-UniRule"/>
</dbReference>
<protein>
    <submittedName>
        <fullName evidence="6">NTE family protein</fullName>
    </submittedName>
</protein>
<keyword evidence="3 4" id="KW-0443">Lipid metabolism</keyword>
<name>A0A543J065_9ACTN</name>
<feature type="short sequence motif" description="GXSXG" evidence="4">
    <location>
        <begin position="40"/>
        <end position="44"/>
    </location>
</feature>
<reference evidence="6 7" key="1">
    <citation type="submission" date="2019-06" db="EMBL/GenBank/DDBJ databases">
        <title>Sequencing the genomes of 1000 actinobacteria strains.</title>
        <authorList>
            <person name="Klenk H.-P."/>
        </authorList>
    </citation>
    <scope>NUCLEOTIDE SEQUENCE [LARGE SCALE GENOMIC DNA]</scope>
    <source>
        <strain evidence="6 7">DSM 43186</strain>
    </source>
</reference>
<dbReference type="Pfam" id="PF01734">
    <property type="entry name" value="Patatin"/>
    <property type="match status" value="1"/>
</dbReference>
<feature type="active site" description="Nucleophile" evidence="4">
    <location>
        <position position="42"/>
    </location>
</feature>
<evidence type="ECO:0000256" key="3">
    <source>
        <dbReference type="ARBA" id="ARBA00023098"/>
    </source>
</evidence>
<dbReference type="RefSeq" id="WP_142260126.1">
    <property type="nucleotide sequence ID" value="NZ_BMPV01000001.1"/>
</dbReference>
<dbReference type="Gene3D" id="3.40.1090.10">
    <property type="entry name" value="Cytosolic phospholipase A2 catalytic domain"/>
    <property type="match status" value="2"/>
</dbReference>
<dbReference type="PANTHER" id="PTHR14226">
    <property type="entry name" value="NEUROPATHY TARGET ESTERASE/SWISS CHEESE D.MELANOGASTER"/>
    <property type="match status" value="1"/>
</dbReference>
<evidence type="ECO:0000256" key="4">
    <source>
        <dbReference type="PROSITE-ProRule" id="PRU01161"/>
    </source>
</evidence>
<comment type="caution">
    <text evidence="6">The sequence shown here is derived from an EMBL/GenBank/DDBJ whole genome shotgun (WGS) entry which is preliminary data.</text>
</comment>
<evidence type="ECO:0000313" key="7">
    <source>
        <dbReference type="Proteomes" id="UP000319213"/>
    </source>
</evidence>
<keyword evidence="7" id="KW-1185">Reference proteome</keyword>
<feature type="short sequence motif" description="DGA/G" evidence="4">
    <location>
        <begin position="190"/>
        <end position="192"/>
    </location>
</feature>
<feature type="active site" description="Proton acceptor" evidence="4">
    <location>
        <position position="190"/>
    </location>
</feature>
<dbReference type="InterPro" id="IPR016035">
    <property type="entry name" value="Acyl_Trfase/lysoPLipase"/>
</dbReference>
<dbReference type="SUPFAM" id="SSF52151">
    <property type="entry name" value="FabD/lysophospholipase-like"/>
    <property type="match status" value="1"/>
</dbReference>
<feature type="domain" description="PNPLA" evidence="5">
    <location>
        <begin position="5"/>
        <end position="203"/>
    </location>
</feature>
<organism evidence="6 7">
    <name type="scientific">Thermopolyspora flexuosa</name>
    <dbReference type="NCBI Taxonomy" id="103836"/>
    <lineage>
        <taxon>Bacteria</taxon>
        <taxon>Bacillati</taxon>
        <taxon>Actinomycetota</taxon>
        <taxon>Actinomycetes</taxon>
        <taxon>Streptosporangiales</taxon>
        <taxon>Streptosporangiaceae</taxon>
        <taxon>Thermopolyspora</taxon>
    </lineage>
</organism>
<dbReference type="EMBL" id="VFPQ01000001">
    <property type="protein sequence ID" value="TQM76212.1"/>
    <property type="molecule type" value="Genomic_DNA"/>
</dbReference>
<dbReference type="PROSITE" id="PS51635">
    <property type="entry name" value="PNPLA"/>
    <property type="match status" value="1"/>
</dbReference>
<accession>A0A543J065</accession>
<gene>
    <name evidence="6" type="ORF">FHX40_2939</name>
</gene>
<feature type="short sequence motif" description="GXGXXG" evidence="4">
    <location>
        <begin position="9"/>
        <end position="14"/>
    </location>
</feature>
<evidence type="ECO:0000256" key="2">
    <source>
        <dbReference type="ARBA" id="ARBA00022963"/>
    </source>
</evidence>
<dbReference type="InterPro" id="IPR002641">
    <property type="entry name" value="PNPLA_dom"/>
</dbReference>
<evidence type="ECO:0000313" key="6">
    <source>
        <dbReference type="EMBL" id="TQM76212.1"/>
    </source>
</evidence>
<evidence type="ECO:0000259" key="5">
    <source>
        <dbReference type="PROSITE" id="PS51635"/>
    </source>
</evidence>
<dbReference type="Proteomes" id="UP000319213">
    <property type="component" value="Unassembled WGS sequence"/>
</dbReference>
<dbReference type="GO" id="GO:0016787">
    <property type="term" value="F:hydrolase activity"/>
    <property type="evidence" value="ECO:0007669"/>
    <property type="project" value="UniProtKB-UniRule"/>
</dbReference>
<dbReference type="OrthoDB" id="2339873at2"/>
<proteinExistence type="predicted"/>
<sequence length="285" mass="29737">MSKALVLGGGGVAGIAWEVGVIHGLIREGVDLSDADLIVGTSAGSVVGALVATGADLEQAIETQIAATAKAGADRDALGPGPDPQSITAAFGILFDPTLEPKEARRRIGELALAARNVPSEERARKVFERLPIHQWPERPLKITCVDAHTGEFVVWDKDSGVPLVLAVASSCAVPGFVPPVTIGDGRYIDGGVRSPVNADLAAGASSVVILEPLAAVWPRERLRAELAALGDARVLSVVPDEAARAVFGVNVLDPRLWGPAFHAGLNQAASLADDVRRVWKPEEE</sequence>
<dbReference type="PANTHER" id="PTHR14226:SF57">
    <property type="entry name" value="BLR7027 PROTEIN"/>
    <property type="match status" value="1"/>
</dbReference>